<protein>
    <recommendedName>
        <fullName evidence="3">Protoheme IX farnesyltransferase, mitochondrial</fullName>
    </recommendedName>
    <alternativeName>
        <fullName evidence="11">Heme O synthase</fullName>
    </alternativeName>
</protein>
<evidence type="ECO:0000256" key="4">
    <source>
        <dbReference type="ARBA" id="ARBA00022679"/>
    </source>
</evidence>
<dbReference type="HAMAP" id="MF_00154">
    <property type="entry name" value="CyoE_CtaB"/>
    <property type="match status" value="1"/>
</dbReference>
<evidence type="ECO:0000313" key="14">
    <source>
        <dbReference type="EMBL" id="TIA92890.1"/>
    </source>
</evidence>
<gene>
    <name evidence="14" type="ORF">E3P99_00384</name>
</gene>
<evidence type="ECO:0000256" key="8">
    <source>
        <dbReference type="ARBA" id="ARBA00023128"/>
    </source>
</evidence>
<feature type="transmembrane region" description="Helical" evidence="12">
    <location>
        <begin position="500"/>
        <end position="516"/>
    </location>
</feature>
<proteinExistence type="inferred from homology"/>
<evidence type="ECO:0000256" key="3">
    <source>
        <dbReference type="ARBA" id="ARBA00016335"/>
    </source>
</evidence>
<feature type="transmembrane region" description="Helical" evidence="12">
    <location>
        <begin position="353"/>
        <end position="376"/>
    </location>
</feature>
<keyword evidence="7 12" id="KW-1133">Transmembrane helix</keyword>
<dbReference type="InterPro" id="IPR000537">
    <property type="entry name" value="UbiA_prenyltransferase"/>
</dbReference>
<dbReference type="PROSITE" id="PS00943">
    <property type="entry name" value="UBIA"/>
    <property type="match status" value="1"/>
</dbReference>
<evidence type="ECO:0000256" key="9">
    <source>
        <dbReference type="ARBA" id="ARBA00023133"/>
    </source>
</evidence>
<organism evidence="14 15">
    <name type="scientific">Wallemia hederae</name>
    <dbReference type="NCBI Taxonomy" id="1540922"/>
    <lineage>
        <taxon>Eukaryota</taxon>
        <taxon>Fungi</taxon>
        <taxon>Dikarya</taxon>
        <taxon>Basidiomycota</taxon>
        <taxon>Wallemiomycotina</taxon>
        <taxon>Wallemiomycetes</taxon>
        <taxon>Wallemiales</taxon>
        <taxon>Wallemiaceae</taxon>
        <taxon>Wallemia</taxon>
    </lineage>
</organism>
<dbReference type="InterPro" id="IPR030470">
    <property type="entry name" value="UbiA_prenylTrfase_CS"/>
</dbReference>
<evidence type="ECO:0000259" key="13">
    <source>
        <dbReference type="Pfam" id="PF07985"/>
    </source>
</evidence>
<name>A0A4T0FWT9_9BASI</name>
<evidence type="ECO:0000256" key="12">
    <source>
        <dbReference type="SAM" id="Phobius"/>
    </source>
</evidence>
<feature type="transmembrane region" description="Helical" evidence="12">
    <location>
        <begin position="382"/>
        <end position="400"/>
    </location>
</feature>
<comment type="subcellular location">
    <subcellularLocation>
        <location evidence="1">Mitochondrion membrane</location>
        <topology evidence="1">Multi-pass membrane protein</topology>
    </subcellularLocation>
</comment>
<dbReference type="OrthoDB" id="5211at2759"/>
<reference evidence="14 15" key="1">
    <citation type="submission" date="2019-03" db="EMBL/GenBank/DDBJ databases">
        <title>Sequencing 23 genomes of Wallemia ichthyophaga.</title>
        <authorList>
            <person name="Gostincar C."/>
        </authorList>
    </citation>
    <scope>NUCLEOTIDE SEQUENCE [LARGE SCALE GENOMIC DNA]</scope>
    <source>
        <strain evidence="14 15">EXF-5753</strain>
    </source>
</reference>
<evidence type="ECO:0000256" key="7">
    <source>
        <dbReference type="ARBA" id="ARBA00022989"/>
    </source>
</evidence>
<dbReference type="PANTHER" id="PTHR43448">
    <property type="entry name" value="PROTOHEME IX FARNESYLTRANSFERASE, MITOCHONDRIAL"/>
    <property type="match status" value="1"/>
</dbReference>
<keyword evidence="15" id="KW-1185">Reference proteome</keyword>
<dbReference type="InterPro" id="IPR012942">
    <property type="entry name" value="SRR1-like"/>
</dbReference>
<keyword evidence="5 12" id="KW-0812">Transmembrane</keyword>
<keyword evidence="4" id="KW-0808">Transferase</keyword>
<evidence type="ECO:0000256" key="5">
    <source>
        <dbReference type="ARBA" id="ARBA00022692"/>
    </source>
</evidence>
<feature type="domain" description="SRR1-like" evidence="13">
    <location>
        <begin position="44"/>
        <end position="207"/>
    </location>
</feature>
<dbReference type="NCBIfam" id="TIGR01473">
    <property type="entry name" value="cyoE_ctaB"/>
    <property type="match status" value="1"/>
</dbReference>
<keyword evidence="9" id="KW-0350">Heme biosynthesis</keyword>
<dbReference type="Proteomes" id="UP000310189">
    <property type="component" value="Unassembled WGS sequence"/>
</dbReference>
<evidence type="ECO:0000313" key="15">
    <source>
        <dbReference type="Proteomes" id="UP000310189"/>
    </source>
</evidence>
<keyword evidence="6" id="KW-0809">Transit peptide</keyword>
<dbReference type="PANTHER" id="PTHR43448:SF2">
    <property type="entry name" value="PROTOHEME IX FARNESYLTRANSFERASE, MITOCHONDRIAL"/>
    <property type="match status" value="1"/>
</dbReference>
<sequence>MSNFKYKAYTPKSKGGRIEERRRVITQSEWFKDVDTLFNSLLSRENWPVPNTVIALGLGSFESNVNAIDQLILLQYLIDRLQIDSSKVTLFDPVSTELDIDFVTRLGYKHSSEYADSVEASPTPSTLLYMPHCDKSLYEESLGRYWRRDRLSRVVLLGNDLSLYSQRQKDTSSVSLVTKYIAFSEATHLPNPPEDLLNSFNELCVQYVPSSRTKWLSGEYWGDKHFFTSCQANRFYLTPLSNSPTSVVHLPLNRRIAWKKLGGITPMHRLRLYKQLSKARLTFLVTLTSMAGYALCPDSSEDRTLRQELSTLLSTAVGVTLCSASANSFNQMLEVPLDSQMVRTRIRPLCTRVLSPIHAVAFGVVTGITGVGILSYGVNDTSALLGAFNILLYSAVYTPLKRVHAVNTWIGSIVGAIPPLIGWTASSGRLLPERSDSNDETEKLKDIAAVSALPYLLYTWQFPHFNSLAHLLRPQYAASGYRMLSVSSPLKNSLVSTRHALLMLPLTAVLFPWSGITTWNFAYTSTLLNAPFAYLSIIFYRNIKTGKAADATARRLFHASLIHLPLTLVLAMYHKRSSNHIDKYMGSTETVTSTSIQV</sequence>
<dbReference type="Pfam" id="PF07985">
    <property type="entry name" value="SRR1"/>
    <property type="match status" value="1"/>
</dbReference>
<dbReference type="Pfam" id="PF01040">
    <property type="entry name" value="UbiA"/>
    <property type="match status" value="1"/>
</dbReference>
<dbReference type="Gene3D" id="1.10.357.140">
    <property type="entry name" value="UbiA prenyltransferase"/>
    <property type="match status" value="1"/>
</dbReference>
<dbReference type="FunFam" id="1.10.357.140:FF:000004">
    <property type="entry name" value="Protoheme IX farnesyltransferase, mitochondrial"/>
    <property type="match status" value="1"/>
</dbReference>
<dbReference type="CDD" id="cd13957">
    <property type="entry name" value="PT_UbiA_Cox10"/>
    <property type="match status" value="1"/>
</dbReference>
<dbReference type="EMBL" id="SPNW01000004">
    <property type="protein sequence ID" value="TIA92890.1"/>
    <property type="molecule type" value="Genomic_DNA"/>
</dbReference>
<evidence type="ECO:0000256" key="6">
    <source>
        <dbReference type="ARBA" id="ARBA00022946"/>
    </source>
</evidence>
<dbReference type="InterPro" id="IPR006369">
    <property type="entry name" value="Protohaem_IX_farnesylTrfase"/>
</dbReference>
<evidence type="ECO:0000256" key="11">
    <source>
        <dbReference type="ARBA" id="ARBA00030253"/>
    </source>
</evidence>
<dbReference type="InterPro" id="IPR044878">
    <property type="entry name" value="UbiA_sf"/>
</dbReference>
<feature type="transmembrane region" description="Helical" evidence="12">
    <location>
        <begin position="555"/>
        <end position="573"/>
    </location>
</feature>
<evidence type="ECO:0000256" key="2">
    <source>
        <dbReference type="ARBA" id="ARBA00005985"/>
    </source>
</evidence>
<comment type="caution">
    <text evidence="14">The sequence shown here is derived from an EMBL/GenBank/DDBJ whole genome shotgun (WGS) entry which is preliminary data.</text>
</comment>
<accession>A0A4T0FWT9</accession>
<evidence type="ECO:0000256" key="10">
    <source>
        <dbReference type="ARBA" id="ARBA00023136"/>
    </source>
</evidence>
<dbReference type="GO" id="GO:0006784">
    <property type="term" value="P:heme A biosynthetic process"/>
    <property type="evidence" value="ECO:0007669"/>
    <property type="project" value="TreeGrafter"/>
</dbReference>
<evidence type="ECO:0000256" key="1">
    <source>
        <dbReference type="ARBA" id="ARBA00004225"/>
    </source>
</evidence>
<dbReference type="GO" id="GO:0008495">
    <property type="term" value="F:protoheme IX farnesyltransferase activity"/>
    <property type="evidence" value="ECO:0007669"/>
    <property type="project" value="InterPro"/>
</dbReference>
<dbReference type="AlphaFoldDB" id="A0A4T0FWT9"/>
<feature type="transmembrane region" description="Helical" evidence="12">
    <location>
        <begin position="522"/>
        <end position="543"/>
    </location>
</feature>
<keyword evidence="8" id="KW-0496">Mitochondrion</keyword>
<comment type="similarity">
    <text evidence="2">Belongs to the UbiA prenyltransferase family.</text>
</comment>
<keyword evidence="10 12" id="KW-0472">Membrane</keyword>
<dbReference type="GO" id="GO:0031966">
    <property type="term" value="C:mitochondrial membrane"/>
    <property type="evidence" value="ECO:0007669"/>
    <property type="project" value="UniProtKB-SubCell"/>
</dbReference>